<name>T0Y5C5_9ZZZZ</name>
<dbReference type="AlphaFoldDB" id="T0Y5C5"/>
<evidence type="ECO:0000313" key="1">
    <source>
        <dbReference type="EMBL" id="EQD28313.1"/>
    </source>
</evidence>
<protein>
    <submittedName>
        <fullName evidence="1">Uncharacterized protein</fullName>
    </submittedName>
</protein>
<reference evidence="1" key="2">
    <citation type="journal article" date="2014" name="ISME J.">
        <title>Microbial stratification in low pH oxic and suboxic macroscopic growths along an acid mine drainage.</title>
        <authorList>
            <person name="Mendez-Garcia C."/>
            <person name="Mesa V."/>
            <person name="Sprenger R.R."/>
            <person name="Richter M."/>
            <person name="Diez M.S."/>
            <person name="Solano J."/>
            <person name="Bargiela R."/>
            <person name="Golyshina O.V."/>
            <person name="Manteca A."/>
            <person name="Ramos J.L."/>
            <person name="Gallego J.R."/>
            <person name="Llorente I."/>
            <person name="Martins Dos Santos V.A."/>
            <person name="Jensen O.N."/>
            <person name="Pelaez A.I."/>
            <person name="Sanchez J."/>
            <person name="Ferrer M."/>
        </authorList>
    </citation>
    <scope>NUCLEOTIDE SEQUENCE</scope>
</reference>
<accession>T0Y5C5</accession>
<sequence length="57" mass="5750">LGAGRIDEGAISLLRFAGKIDSVLTGEPSMLGVITPGGYGYMRSDGVAVIPMTALGP</sequence>
<feature type="non-terminal residue" evidence="1">
    <location>
        <position position="1"/>
    </location>
</feature>
<comment type="caution">
    <text evidence="1">The sequence shown here is derived from an EMBL/GenBank/DDBJ whole genome shotgun (WGS) entry which is preliminary data.</text>
</comment>
<reference evidence="1" key="1">
    <citation type="submission" date="2013-08" db="EMBL/GenBank/DDBJ databases">
        <authorList>
            <person name="Mendez C."/>
            <person name="Richter M."/>
            <person name="Ferrer M."/>
            <person name="Sanchez J."/>
        </authorList>
    </citation>
    <scope>NUCLEOTIDE SEQUENCE</scope>
</reference>
<proteinExistence type="predicted"/>
<dbReference type="EMBL" id="AUZY01012692">
    <property type="protein sequence ID" value="EQD28313.1"/>
    <property type="molecule type" value="Genomic_DNA"/>
</dbReference>
<gene>
    <name evidence="1" type="ORF">B1B_18917</name>
</gene>
<organism evidence="1">
    <name type="scientific">mine drainage metagenome</name>
    <dbReference type="NCBI Taxonomy" id="410659"/>
    <lineage>
        <taxon>unclassified sequences</taxon>
        <taxon>metagenomes</taxon>
        <taxon>ecological metagenomes</taxon>
    </lineage>
</organism>